<proteinExistence type="predicted"/>
<evidence type="ECO:0000313" key="2">
    <source>
        <dbReference type="EMBL" id="RSH78339.1"/>
    </source>
</evidence>
<feature type="compositionally biased region" description="Basic residues" evidence="1">
    <location>
        <begin position="31"/>
        <end position="41"/>
    </location>
</feature>
<reference evidence="2 3" key="1">
    <citation type="submission" date="2018-11" db="EMBL/GenBank/DDBJ databases">
        <title>Genome sequence of Apiotrichum porosum DSM 27194.</title>
        <authorList>
            <person name="Aliyu H."/>
            <person name="Gorte O."/>
            <person name="Ochsenreither K."/>
        </authorList>
    </citation>
    <scope>NUCLEOTIDE SEQUENCE [LARGE SCALE GENOMIC DNA]</scope>
    <source>
        <strain evidence="2 3">DSM 27194</strain>
    </source>
</reference>
<feature type="region of interest" description="Disordered" evidence="1">
    <location>
        <begin position="31"/>
        <end position="60"/>
    </location>
</feature>
<keyword evidence="3" id="KW-1185">Reference proteome</keyword>
<name>A0A427XHG7_9TREE</name>
<evidence type="ECO:0000256" key="1">
    <source>
        <dbReference type="SAM" id="MobiDB-lite"/>
    </source>
</evidence>
<evidence type="ECO:0000313" key="3">
    <source>
        <dbReference type="Proteomes" id="UP000279236"/>
    </source>
</evidence>
<dbReference type="AlphaFoldDB" id="A0A427XHG7"/>
<dbReference type="RefSeq" id="XP_028473486.1">
    <property type="nucleotide sequence ID" value="XM_028617808.1"/>
</dbReference>
<dbReference type="GeneID" id="39586602"/>
<dbReference type="Proteomes" id="UP000279236">
    <property type="component" value="Unassembled WGS sequence"/>
</dbReference>
<accession>A0A427XHG7</accession>
<protein>
    <submittedName>
        <fullName evidence="2">Uncharacterized protein</fullName>
    </submittedName>
</protein>
<sequence>MGRLAGHCDTATPCVANPQLPTFCHRCAHPMRKPHPKGWKAKKGEEETASTADADEDNKK</sequence>
<organism evidence="2 3">
    <name type="scientific">Apiotrichum porosum</name>
    <dbReference type="NCBI Taxonomy" id="105984"/>
    <lineage>
        <taxon>Eukaryota</taxon>
        <taxon>Fungi</taxon>
        <taxon>Dikarya</taxon>
        <taxon>Basidiomycota</taxon>
        <taxon>Agaricomycotina</taxon>
        <taxon>Tremellomycetes</taxon>
        <taxon>Trichosporonales</taxon>
        <taxon>Trichosporonaceae</taxon>
        <taxon>Apiotrichum</taxon>
    </lineage>
</organism>
<comment type="caution">
    <text evidence="2">The sequence shown here is derived from an EMBL/GenBank/DDBJ whole genome shotgun (WGS) entry which is preliminary data.</text>
</comment>
<gene>
    <name evidence="2" type="ORF">EHS24_002059</name>
</gene>
<dbReference type="EMBL" id="RSCE01000012">
    <property type="protein sequence ID" value="RSH78339.1"/>
    <property type="molecule type" value="Genomic_DNA"/>
</dbReference>